<feature type="compositionally biased region" description="Polar residues" evidence="1">
    <location>
        <begin position="142"/>
        <end position="171"/>
    </location>
</feature>
<feature type="region of interest" description="Disordered" evidence="1">
    <location>
        <begin position="133"/>
        <end position="171"/>
    </location>
</feature>
<accession>F4WHD0</accession>
<sequence>MGTHQVRWMALDHKYGSWFDYMEPHVKPTTLAQPFSTTYTISFPPPSPSGRMSHISANVAAFYLPLVTATLLYPNRGEPRIEIPPLLFFYFSRTRKVTNEATGRDASTRVHLNLKIEHASLHETAKLDGKLENSVRGLNPMSRVQPTSARVGNGAEFNNPSNNPVDPATQR</sequence>
<dbReference type="Proteomes" id="UP000007755">
    <property type="component" value="Unassembled WGS sequence"/>
</dbReference>
<evidence type="ECO:0000313" key="2">
    <source>
        <dbReference type="EMBL" id="EGI66407.1"/>
    </source>
</evidence>
<name>F4WHD0_ACREC</name>
<gene>
    <name evidence="2" type="ORF">G5I_05090</name>
</gene>
<dbReference type="AlphaFoldDB" id="F4WHD0"/>
<keyword evidence="3" id="KW-1185">Reference proteome</keyword>
<evidence type="ECO:0000313" key="3">
    <source>
        <dbReference type="Proteomes" id="UP000007755"/>
    </source>
</evidence>
<dbReference type="EMBL" id="GL888158">
    <property type="protein sequence ID" value="EGI66407.1"/>
    <property type="molecule type" value="Genomic_DNA"/>
</dbReference>
<dbReference type="InParanoid" id="F4WHD0"/>
<evidence type="ECO:0000256" key="1">
    <source>
        <dbReference type="SAM" id="MobiDB-lite"/>
    </source>
</evidence>
<organism evidence="3">
    <name type="scientific">Acromyrmex echinatior</name>
    <name type="common">Panamanian leafcutter ant</name>
    <name type="synonym">Acromyrmex octospinosus echinatior</name>
    <dbReference type="NCBI Taxonomy" id="103372"/>
    <lineage>
        <taxon>Eukaryota</taxon>
        <taxon>Metazoa</taxon>
        <taxon>Ecdysozoa</taxon>
        <taxon>Arthropoda</taxon>
        <taxon>Hexapoda</taxon>
        <taxon>Insecta</taxon>
        <taxon>Pterygota</taxon>
        <taxon>Neoptera</taxon>
        <taxon>Endopterygota</taxon>
        <taxon>Hymenoptera</taxon>
        <taxon>Apocrita</taxon>
        <taxon>Aculeata</taxon>
        <taxon>Formicoidea</taxon>
        <taxon>Formicidae</taxon>
        <taxon>Myrmicinae</taxon>
        <taxon>Acromyrmex</taxon>
    </lineage>
</organism>
<reference evidence="2" key="1">
    <citation type="submission" date="2011-02" db="EMBL/GenBank/DDBJ databases">
        <title>The genome of the leaf-cutting ant Acromyrmex echinatior suggests key adaptations to social evolution and fungus farming.</title>
        <authorList>
            <person name="Nygaard S."/>
            <person name="Zhang G."/>
        </authorList>
    </citation>
    <scope>NUCLEOTIDE SEQUENCE</scope>
</reference>
<protein>
    <submittedName>
        <fullName evidence="2">Uncharacterized protein</fullName>
    </submittedName>
</protein>
<proteinExistence type="predicted"/>